<feature type="compositionally biased region" description="Polar residues" evidence="7">
    <location>
        <begin position="1021"/>
        <end position="1034"/>
    </location>
</feature>
<dbReference type="InterPro" id="IPR007110">
    <property type="entry name" value="Ig-like_dom"/>
</dbReference>
<dbReference type="InterPro" id="IPR003598">
    <property type="entry name" value="Ig_sub2"/>
</dbReference>
<organism evidence="11 12">
    <name type="scientific">Halocaridina rubra</name>
    <name type="common">Hawaiian red shrimp</name>
    <dbReference type="NCBI Taxonomy" id="373956"/>
    <lineage>
        <taxon>Eukaryota</taxon>
        <taxon>Metazoa</taxon>
        <taxon>Ecdysozoa</taxon>
        <taxon>Arthropoda</taxon>
        <taxon>Crustacea</taxon>
        <taxon>Multicrustacea</taxon>
        <taxon>Malacostraca</taxon>
        <taxon>Eumalacostraca</taxon>
        <taxon>Eucarida</taxon>
        <taxon>Decapoda</taxon>
        <taxon>Pleocyemata</taxon>
        <taxon>Caridea</taxon>
        <taxon>Atyoidea</taxon>
        <taxon>Atyidae</taxon>
        <taxon>Halocaridina</taxon>
    </lineage>
</organism>
<reference evidence="11 12" key="1">
    <citation type="submission" date="2023-11" db="EMBL/GenBank/DDBJ databases">
        <title>Halocaridina rubra genome assembly.</title>
        <authorList>
            <person name="Smith C."/>
        </authorList>
    </citation>
    <scope>NUCLEOTIDE SEQUENCE [LARGE SCALE GENOMIC DNA]</scope>
    <source>
        <strain evidence="11">EP-1</strain>
        <tissue evidence="11">Whole</tissue>
    </source>
</reference>
<feature type="domain" description="Ig-like" evidence="9">
    <location>
        <begin position="334"/>
        <end position="415"/>
    </location>
</feature>
<dbReference type="GO" id="GO:0005911">
    <property type="term" value="C:cell-cell junction"/>
    <property type="evidence" value="ECO:0007669"/>
    <property type="project" value="TreeGrafter"/>
</dbReference>
<dbReference type="InterPro" id="IPR013783">
    <property type="entry name" value="Ig-like_fold"/>
</dbReference>
<dbReference type="Proteomes" id="UP001381693">
    <property type="component" value="Unassembled WGS sequence"/>
</dbReference>
<evidence type="ECO:0000313" key="12">
    <source>
        <dbReference type="Proteomes" id="UP001381693"/>
    </source>
</evidence>
<keyword evidence="5" id="KW-0325">Glycoprotein</keyword>
<keyword evidence="4" id="KW-1015">Disulfide bond</keyword>
<dbReference type="CDD" id="cd00098">
    <property type="entry name" value="IgC1"/>
    <property type="match status" value="1"/>
</dbReference>
<feature type="domain" description="Ig-like" evidence="9">
    <location>
        <begin position="427"/>
        <end position="511"/>
    </location>
</feature>
<gene>
    <name evidence="11" type="primary">igcm-1</name>
    <name evidence="11" type="ORF">SK128_015581</name>
</gene>
<evidence type="ECO:0000256" key="3">
    <source>
        <dbReference type="ARBA" id="ARBA00023136"/>
    </source>
</evidence>
<dbReference type="PROSITE" id="PS50835">
    <property type="entry name" value="IG_LIKE"/>
    <property type="match status" value="7"/>
</dbReference>
<dbReference type="InterPro" id="IPR003961">
    <property type="entry name" value="FN3_dom"/>
</dbReference>
<keyword evidence="8" id="KW-1133">Transmembrane helix</keyword>
<evidence type="ECO:0000256" key="4">
    <source>
        <dbReference type="ARBA" id="ARBA00023157"/>
    </source>
</evidence>
<accession>A0AAN9A1G3</accession>
<dbReference type="CDD" id="cd00063">
    <property type="entry name" value="FN3"/>
    <property type="match status" value="1"/>
</dbReference>
<evidence type="ECO:0000259" key="9">
    <source>
        <dbReference type="PROSITE" id="PS50835"/>
    </source>
</evidence>
<dbReference type="SUPFAM" id="SSF48726">
    <property type="entry name" value="Immunoglobulin"/>
    <property type="match status" value="7"/>
</dbReference>
<feature type="domain" description="Fibronectin type-III" evidence="10">
    <location>
        <begin position="730"/>
        <end position="820"/>
    </location>
</feature>
<dbReference type="SMART" id="SM00408">
    <property type="entry name" value="IGc2"/>
    <property type="match status" value="7"/>
</dbReference>
<dbReference type="GO" id="GO:0009653">
    <property type="term" value="P:anatomical structure morphogenesis"/>
    <property type="evidence" value="ECO:0007669"/>
    <property type="project" value="UniProtKB-ARBA"/>
</dbReference>
<dbReference type="Pfam" id="PF07679">
    <property type="entry name" value="I-set"/>
    <property type="match status" value="1"/>
</dbReference>
<sequence length="1202" mass="133653">MNICKDRLHPGEDRLRQNEVDEGVWALTMCVCVTVGANRREEVADVREGQDVTLECRFNNPALLSTGGQIYWMRQRNGEKDNVAIGDTPFDRSYTVDLEASEGRYDLRISRATYERDNGMFECRFKEAGTGSDLHTTTVNLTVLIPPGSPRIQPEQLTATEKQPLDLVCSSKGGSPDPQITWYQKGSEKHLDSVLKPGGGRDFPTTSVLTIIPGKDDDGAEYRCVVWNRALTDNEKMEATITLNVNYYPRITIGPENPLRVELDRPATLTCTADAKPPVSNVRWTRGGRFIDTRNTFSFEHITMDDAGRYVCQADNGLGTLREAEVTLDVLYGPKVSVISSKDVDEGDDIEITCNVTANPAPVTVEWLKEGDDLFRLSGDILRLHGVAAVNQGNYVCRAVNILNPTNADPSDRIGNATVAIRVRHAPGRTYITPAEPIAVQGEQSTLTCGADPPGWPIPSYRWWRHNSETTLTMGENFTIPRASHNDEGIYYCQPSNRLGKSTPAASVHVRVHQPPRILGKLQETAIHRVTETGLSLTCRAQGKPEPSIRWLKDGEELSPADGYYDILVEQSSLGQSNAYTVQSTLQFKGTLRFKDQLLPRDRGTYQCVFKNDVREASSSQLLRIEHSPTIAHKPNKVAFDVGEDARLECRMQAYPEPTFQWLLGPNFIEPDGTHYDKNDTTLVDDVYASVLTVYGVTEADYGSYTCKSKNDMGDYKTIITLQKKSRPESPAKLRIMNLGTDFVELAWDESFNGGFPETIFNVEAETSDGKSMSHDCQKKNPCKIRPLPQQTSFKLKVKASNIKGDSDFSEALDVMTLVDMESIPEPQEVYLEKSGKVLSFRVLPTDLMLRGQVELRKTGSDEWFTMKEYIPISTDSHDQGKISLGDDMPEEARIRFCSVFAENTCGNFQLAKSVDYLPATPSQAMSMQHMVAIIVGCVVFVAVVALVFLCCCCRRRNSKLKNKTADMEVSHRGVVTQQAPPPPYYTVGMDNKGLDGSLDTGLDDPSKTAIYSSQQYHSYNQNGHINSGQNNNGMGYMDNSYSNSNNGGSVNSQESLWQVKGHGDPQMTGQMSPHMSQDPRAHQYDPMVHGGYGITGYDDYSHYPPAGHQGQGMDDYQGSRGSYMANGDPYAAVNKPRKRSDHMDGSYDVSGMPDPYIDHYDQGAPEMHADNKPQISFDESLESGYSTPNSRNRRVIREIIV</sequence>
<feature type="region of interest" description="Disordered" evidence="7">
    <location>
        <begin position="1021"/>
        <end position="1053"/>
    </location>
</feature>
<feature type="region of interest" description="Disordered" evidence="7">
    <location>
        <begin position="1060"/>
        <end position="1079"/>
    </location>
</feature>
<protein>
    <submittedName>
        <fullName evidence="11">CD80-like C2-set immunoglobulin domain</fullName>
    </submittedName>
</protein>
<feature type="domain" description="Ig-like" evidence="9">
    <location>
        <begin position="150"/>
        <end position="242"/>
    </location>
</feature>
<dbReference type="Pfam" id="PF13927">
    <property type="entry name" value="Ig_3"/>
    <property type="match status" value="4"/>
</dbReference>
<feature type="domain" description="Ig-like" evidence="9">
    <location>
        <begin position="516"/>
        <end position="624"/>
    </location>
</feature>
<dbReference type="InterPro" id="IPR051275">
    <property type="entry name" value="Cell_adhesion_signaling"/>
</dbReference>
<evidence type="ECO:0000256" key="5">
    <source>
        <dbReference type="ARBA" id="ARBA00023180"/>
    </source>
</evidence>
<feature type="domain" description="Ig-like" evidence="9">
    <location>
        <begin position="46"/>
        <end position="140"/>
    </location>
</feature>
<feature type="transmembrane region" description="Helical" evidence="8">
    <location>
        <begin position="931"/>
        <end position="954"/>
    </location>
</feature>
<dbReference type="PROSITE" id="PS50853">
    <property type="entry name" value="FN3"/>
    <property type="match status" value="1"/>
</dbReference>
<keyword evidence="6" id="KW-0393">Immunoglobulin domain</keyword>
<keyword evidence="3 8" id="KW-0472">Membrane</keyword>
<keyword evidence="8" id="KW-0812">Transmembrane</keyword>
<feature type="domain" description="Ig-like" evidence="9">
    <location>
        <begin position="249"/>
        <end position="327"/>
    </location>
</feature>
<dbReference type="Pfam" id="PF07686">
    <property type="entry name" value="V-set"/>
    <property type="match status" value="1"/>
</dbReference>
<dbReference type="Gene3D" id="2.60.40.10">
    <property type="entry name" value="Immunoglobulins"/>
    <property type="match status" value="8"/>
</dbReference>
<dbReference type="CDD" id="cd00096">
    <property type="entry name" value="Ig"/>
    <property type="match status" value="2"/>
</dbReference>
<feature type="domain" description="Ig-like" evidence="9">
    <location>
        <begin position="629"/>
        <end position="723"/>
    </location>
</feature>
<evidence type="ECO:0000256" key="1">
    <source>
        <dbReference type="ARBA" id="ARBA00004479"/>
    </source>
</evidence>
<dbReference type="InterPro" id="IPR036116">
    <property type="entry name" value="FN3_sf"/>
</dbReference>
<dbReference type="PANTHER" id="PTHR11640:SF134">
    <property type="entry name" value="ECHINOID, ISOFORM A-RELATED"/>
    <property type="match status" value="1"/>
</dbReference>
<evidence type="ECO:0000256" key="8">
    <source>
        <dbReference type="SAM" id="Phobius"/>
    </source>
</evidence>
<dbReference type="GO" id="GO:0005886">
    <property type="term" value="C:plasma membrane"/>
    <property type="evidence" value="ECO:0007669"/>
    <property type="project" value="TreeGrafter"/>
</dbReference>
<evidence type="ECO:0000256" key="2">
    <source>
        <dbReference type="ARBA" id="ARBA00022737"/>
    </source>
</evidence>
<dbReference type="InterPro" id="IPR013106">
    <property type="entry name" value="Ig_V-set"/>
</dbReference>
<keyword evidence="2" id="KW-0677">Repeat</keyword>
<dbReference type="InterPro" id="IPR013098">
    <property type="entry name" value="Ig_I-set"/>
</dbReference>
<dbReference type="InterPro" id="IPR036179">
    <property type="entry name" value="Ig-like_dom_sf"/>
</dbReference>
<dbReference type="PANTHER" id="PTHR11640">
    <property type="entry name" value="NEPHRIN"/>
    <property type="match status" value="1"/>
</dbReference>
<comment type="caution">
    <text evidence="11">The sequence shown here is derived from an EMBL/GenBank/DDBJ whole genome shotgun (WGS) entry which is preliminary data.</text>
</comment>
<dbReference type="InterPro" id="IPR003599">
    <property type="entry name" value="Ig_sub"/>
</dbReference>
<dbReference type="GO" id="GO:0050839">
    <property type="term" value="F:cell adhesion molecule binding"/>
    <property type="evidence" value="ECO:0007669"/>
    <property type="project" value="TreeGrafter"/>
</dbReference>
<dbReference type="Pfam" id="PF13895">
    <property type="entry name" value="Ig_2"/>
    <property type="match status" value="1"/>
</dbReference>
<dbReference type="SUPFAM" id="SSF49265">
    <property type="entry name" value="Fibronectin type III"/>
    <property type="match status" value="1"/>
</dbReference>
<evidence type="ECO:0000256" key="7">
    <source>
        <dbReference type="SAM" id="MobiDB-lite"/>
    </source>
</evidence>
<proteinExistence type="predicted"/>
<evidence type="ECO:0000259" key="10">
    <source>
        <dbReference type="PROSITE" id="PS50853"/>
    </source>
</evidence>
<comment type="subcellular location">
    <subcellularLocation>
        <location evidence="1">Membrane</location>
        <topology evidence="1">Single-pass type I membrane protein</topology>
    </subcellularLocation>
</comment>
<dbReference type="FunFam" id="2.60.40.10:FF:000032">
    <property type="entry name" value="palladin isoform X1"/>
    <property type="match status" value="1"/>
</dbReference>
<feature type="compositionally biased region" description="Low complexity" evidence="7">
    <location>
        <begin position="1040"/>
        <end position="1053"/>
    </location>
</feature>
<name>A0AAN9A1G3_HALRR</name>
<dbReference type="EMBL" id="JAXCGZ010015192">
    <property type="protein sequence ID" value="KAK7070914.1"/>
    <property type="molecule type" value="Genomic_DNA"/>
</dbReference>
<dbReference type="GO" id="GO:0030154">
    <property type="term" value="P:cell differentiation"/>
    <property type="evidence" value="ECO:0007669"/>
    <property type="project" value="UniProtKB-ARBA"/>
</dbReference>
<keyword evidence="12" id="KW-1185">Reference proteome</keyword>
<evidence type="ECO:0000313" key="11">
    <source>
        <dbReference type="EMBL" id="KAK7070914.1"/>
    </source>
</evidence>
<dbReference type="GO" id="GO:0098609">
    <property type="term" value="P:cell-cell adhesion"/>
    <property type="evidence" value="ECO:0007669"/>
    <property type="project" value="TreeGrafter"/>
</dbReference>
<dbReference type="SMART" id="SM00409">
    <property type="entry name" value="IG"/>
    <property type="match status" value="7"/>
</dbReference>
<evidence type="ECO:0000256" key="6">
    <source>
        <dbReference type="ARBA" id="ARBA00023319"/>
    </source>
</evidence>
<dbReference type="AlphaFoldDB" id="A0AAN9A1G3"/>